<keyword evidence="4" id="KW-1185">Reference proteome</keyword>
<evidence type="ECO:0000259" key="2">
    <source>
        <dbReference type="Pfam" id="PF22711"/>
    </source>
</evidence>
<dbReference type="InterPro" id="IPR027417">
    <property type="entry name" value="P-loop_NTPase"/>
</dbReference>
<dbReference type="RefSeq" id="WP_311684897.1">
    <property type="nucleotide sequence ID" value="NZ_JAVRHM010000012.1"/>
</dbReference>
<feature type="domain" description="NACHT" evidence="1">
    <location>
        <begin position="108"/>
        <end position="250"/>
    </location>
</feature>
<feature type="domain" description="Short NACHT-associated C-terminal" evidence="2">
    <location>
        <begin position="450"/>
        <end position="639"/>
    </location>
</feature>
<dbReference type="PANTHER" id="PTHR46844:SF1">
    <property type="entry name" value="SLR5058 PROTEIN"/>
    <property type="match status" value="1"/>
</dbReference>
<organism evidence="3 4">
    <name type="scientific">Autumnicola patrickiae</name>
    <dbReference type="NCBI Taxonomy" id="3075591"/>
    <lineage>
        <taxon>Bacteria</taxon>
        <taxon>Pseudomonadati</taxon>
        <taxon>Bacteroidota</taxon>
        <taxon>Flavobacteriia</taxon>
        <taxon>Flavobacteriales</taxon>
        <taxon>Flavobacteriaceae</taxon>
        <taxon>Autumnicola</taxon>
    </lineage>
</organism>
<evidence type="ECO:0000259" key="1">
    <source>
        <dbReference type="Pfam" id="PF05729"/>
    </source>
</evidence>
<dbReference type="SUPFAM" id="SSF52540">
    <property type="entry name" value="P-loop containing nucleoside triphosphate hydrolases"/>
    <property type="match status" value="1"/>
</dbReference>
<evidence type="ECO:0000313" key="3">
    <source>
        <dbReference type="EMBL" id="MDT0690403.1"/>
    </source>
</evidence>
<dbReference type="Pfam" id="PF22711">
    <property type="entry name" value="SNaCT5"/>
    <property type="match status" value="1"/>
</dbReference>
<dbReference type="Proteomes" id="UP001261624">
    <property type="component" value="Unassembled WGS sequence"/>
</dbReference>
<comment type="caution">
    <text evidence="3">The sequence shown here is derived from an EMBL/GenBank/DDBJ whole genome shotgun (WGS) entry which is preliminary data.</text>
</comment>
<protein>
    <submittedName>
        <fullName evidence="3">NACHT domain-containing protein</fullName>
    </submittedName>
</protein>
<dbReference type="InterPro" id="IPR055036">
    <property type="entry name" value="SNaCT5"/>
</dbReference>
<dbReference type="Pfam" id="PF05729">
    <property type="entry name" value="NACHT"/>
    <property type="match status" value="1"/>
</dbReference>
<reference evidence="3 4" key="1">
    <citation type="submission" date="2023-09" db="EMBL/GenBank/DDBJ databases">
        <authorList>
            <person name="Rey-Velasco X."/>
        </authorList>
    </citation>
    <scope>NUCLEOTIDE SEQUENCE [LARGE SCALE GENOMIC DNA]</scope>
    <source>
        <strain evidence="3 4">F188</strain>
    </source>
</reference>
<sequence>MDENQFEAANLILPIVKDYIVPKITNSVVKFQGQKQKQIELERLFDSYLSKKYEKYLVIDTLVFPNKQTLLKLLYEPLSVQGYDSQNNRVEIKIDSYNNKFLPEYLRVIIEDTAGMGKSTIVKKLFLSIIEERAGIPVIIELSQINDQNNILSEIISQLSPLGYHIDNSLILDIIESGDFIFLLDGFDEISLNNRDYVHREIKRFIGQANENHFLITSRPEGSLVSFGDFKKFKIKPLTRPEAFSLIKRYDYYAHKSISDDLIAQLDLKSTSTFVEFLNNPFLVSLLYKSFDYKKDIPIKKSHFYQQVFDALFENHDLSKEGYLKREKYSNLHIDDFERVLRYLAYFTSIENEVKYDKNSISKYLEKINKLLPELEFKSSDFLSDLIVTVPVFKREGIYYKWSHKSLQDYFAAKFLWIDAKENQKLILEKIYKDDDNRRFYNVLDIFYELDTKTFNNTILYWFLNDFKLHTEKNYSSFDKREEKVKQRLESTFIYENVSVIITKEEHNKYFDEKDSVRKEAIMEYYNKDVPFEIRTTSYNYSQLPKNVVISHFSKKNNLTVILRLLFEKRSGLLKSSKGKKSTPELKSIIPGELYIINDVKDNAANYEGNFETINSLIADYEPVLSYDKAFKALTEIKNYLNRNVNDEMLNW</sequence>
<dbReference type="EMBL" id="JAVRHM010000012">
    <property type="protein sequence ID" value="MDT0690403.1"/>
    <property type="molecule type" value="Genomic_DNA"/>
</dbReference>
<dbReference type="Gene3D" id="3.40.50.300">
    <property type="entry name" value="P-loop containing nucleotide triphosphate hydrolases"/>
    <property type="match status" value="1"/>
</dbReference>
<accession>A0ABU3E3B8</accession>
<gene>
    <name evidence="3" type="ORF">RM549_11440</name>
</gene>
<name>A0ABU3E3B8_9FLAO</name>
<dbReference type="InterPro" id="IPR007111">
    <property type="entry name" value="NACHT_NTPase"/>
</dbReference>
<proteinExistence type="predicted"/>
<evidence type="ECO:0000313" key="4">
    <source>
        <dbReference type="Proteomes" id="UP001261624"/>
    </source>
</evidence>
<dbReference type="PANTHER" id="PTHR46844">
    <property type="entry name" value="SLR5058 PROTEIN"/>
    <property type="match status" value="1"/>
</dbReference>